<dbReference type="PANTHER" id="PTHR30033">
    <property type="entry name" value="FLAGELLAR HOOK-ASSOCIATED PROTEIN 1"/>
    <property type="match status" value="1"/>
</dbReference>
<dbReference type="Pfam" id="PF00460">
    <property type="entry name" value="Flg_bb_rod"/>
    <property type="match status" value="1"/>
</dbReference>
<dbReference type="PANTHER" id="PTHR30033:SF2">
    <property type="entry name" value="FLAGELLAR HOOK PROTEIN"/>
    <property type="match status" value="1"/>
</dbReference>
<keyword evidence="5 7" id="KW-0964">Secreted</keyword>
<protein>
    <recommendedName>
        <fullName evidence="4 7">Flagellar hook-associated protein 1</fullName>
        <shortName evidence="7">HAP1</shortName>
    </recommendedName>
</protein>
<dbReference type="InterPro" id="IPR001444">
    <property type="entry name" value="Flag_bb_rod_N"/>
</dbReference>
<dbReference type="GO" id="GO:0005198">
    <property type="term" value="F:structural molecule activity"/>
    <property type="evidence" value="ECO:0007669"/>
    <property type="project" value="UniProtKB-UniRule"/>
</dbReference>
<dbReference type="InterPro" id="IPR053927">
    <property type="entry name" value="FlgK_helical"/>
</dbReference>
<accession>A0A1I0CV29</accession>
<evidence type="ECO:0000256" key="4">
    <source>
        <dbReference type="ARBA" id="ARBA00016244"/>
    </source>
</evidence>
<dbReference type="EMBL" id="FOHN01000011">
    <property type="protein sequence ID" value="SET23156.1"/>
    <property type="molecule type" value="Genomic_DNA"/>
</dbReference>
<dbReference type="NCBIfam" id="TIGR02492">
    <property type="entry name" value="flgK_ends"/>
    <property type="match status" value="1"/>
</dbReference>
<dbReference type="GO" id="GO:0009424">
    <property type="term" value="C:bacterial-type flagellum hook"/>
    <property type="evidence" value="ECO:0007669"/>
    <property type="project" value="UniProtKB-UniRule"/>
</dbReference>
<comment type="subcellular location">
    <subcellularLocation>
        <location evidence="1 7">Bacterial flagellum</location>
    </subcellularLocation>
    <subcellularLocation>
        <location evidence="2 7">Secreted</location>
    </subcellularLocation>
</comment>
<keyword evidence="12" id="KW-0969">Cilium</keyword>
<evidence type="ECO:0000256" key="8">
    <source>
        <dbReference type="SAM" id="Coils"/>
    </source>
</evidence>
<gene>
    <name evidence="7" type="primary">flgK</name>
    <name evidence="12" type="ORF">SAMN04487772_11166</name>
</gene>
<dbReference type="PRINTS" id="PR01005">
    <property type="entry name" value="FLGHOOKAP1"/>
</dbReference>
<feature type="domain" description="Flagellar basal body rod protein N-terminal" evidence="9">
    <location>
        <begin position="10"/>
        <end position="37"/>
    </location>
</feature>
<comment type="similarity">
    <text evidence="3 7">Belongs to the flagella basal body rod proteins family.</text>
</comment>
<dbReference type="STRING" id="29364.SAMN04487772_11166"/>
<evidence type="ECO:0000313" key="12">
    <source>
        <dbReference type="EMBL" id="SET23156.1"/>
    </source>
</evidence>
<keyword evidence="13" id="KW-1185">Reference proteome</keyword>
<dbReference type="SUPFAM" id="SSF64518">
    <property type="entry name" value="Phase 1 flagellin"/>
    <property type="match status" value="1"/>
</dbReference>
<sequence>MGNIMTSMWTGVSGLKTNQSSLNTAGHNLANINTEGYVRQQIVTKDTIYNSIGTSHISELQVGYGTNIQEIRQVRDVFLDKAYRMEVGRQGFYEAQSEATQEIEAVLGELEGEAFHQDITYFWNTLQELAKEPDSIVKRAAVLSEASTLLERAQSIYDAFGKYQKNLNTQVQDKVNRVNQIGQQIKELNDKIVRYECASENANDLRDSRNQLLDELGKIVKISYSEDYMGNVDVSIEGRQFVWDRSVYGLTTKTVEDSSSLLEVVWDDGQNTPLYDLTQECRSDNNSNIGSLKGILIARGNTSANYTDIPVRENFNSDADFDDAVKKYNAEVNSSVIRNTMAQFDQLIHGIVTAINDVLCPNVSFDTYKTGMGINGNGFTVTGSDGTEIDMSKVKVWDEANAPVGMDPNHTPRQELFERKYTDRYMEADLSYVDANGDPQTRKIYIYNEENPANVYSLYSIDSIQINDEMQKEVSLFPLSSTSLSGGTAQFAFGKCQQLVDVFNIKGHTLSPNQLTKYTFADYYTAFVGEVGTKGNMFESMAAEQQTVASNIDNQRSTVLGVSSEEELTNIIRFQYAYGASSKYINVINDMLETIINSMG</sequence>
<organism evidence="12 13">
    <name type="scientific">[Clostridium] polysaccharolyticum</name>
    <dbReference type="NCBI Taxonomy" id="29364"/>
    <lineage>
        <taxon>Bacteria</taxon>
        <taxon>Bacillati</taxon>
        <taxon>Bacillota</taxon>
        <taxon>Clostridia</taxon>
        <taxon>Lachnospirales</taxon>
        <taxon>Lachnospiraceae</taxon>
    </lineage>
</organism>
<feature type="coiled-coil region" evidence="8">
    <location>
        <begin position="171"/>
        <end position="215"/>
    </location>
</feature>
<evidence type="ECO:0000256" key="2">
    <source>
        <dbReference type="ARBA" id="ARBA00004613"/>
    </source>
</evidence>
<dbReference type="Pfam" id="PF06429">
    <property type="entry name" value="Flg_bbr_C"/>
    <property type="match status" value="1"/>
</dbReference>
<feature type="domain" description="Flagellar hook-associated protein FlgK helical" evidence="11">
    <location>
        <begin position="101"/>
        <end position="358"/>
    </location>
</feature>
<name>A0A1I0CV29_9FIRM</name>
<evidence type="ECO:0000256" key="7">
    <source>
        <dbReference type="RuleBase" id="RU362065"/>
    </source>
</evidence>
<proteinExistence type="inferred from homology"/>
<dbReference type="Pfam" id="PF22638">
    <property type="entry name" value="FlgK_D1"/>
    <property type="match status" value="1"/>
</dbReference>
<dbReference type="InterPro" id="IPR010930">
    <property type="entry name" value="Flg_bb/hook_C_dom"/>
</dbReference>
<dbReference type="AlphaFoldDB" id="A0A1I0CV29"/>
<reference evidence="12 13" key="1">
    <citation type="submission" date="2016-10" db="EMBL/GenBank/DDBJ databases">
        <authorList>
            <person name="de Groot N.N."/>
        </authorList>
    </citation>
    <scope>NUCLEOTIDE SEQUENCE [LARGE SCALE GENOMIC DNA]</scope>
    <source>
        <strain evidence="12 13">DSM 1801</strain>
    </source>
</reference>
<keyword evidence="12" id="KW-0282">Flagellum</keyword>
<feature type="domain" description="Flagellar basal-body/hook protein C-terminal" evidence="10">
    <location>
        <begin position="561"/>
        <end position="597"/>
    </location>
</feature>
<dbReference type="GO" id="GO:0005576">
    <property type="term" value="C:extracellular region"/>
    <property type="evidence" value="ECO:0007669"/>
    <property type="project" value="UniProtKB-SubCell"/>
</dbReference>
<evidence type="ECO:0000259" key="10">
    <source>
        <dbReference type="Pfam" id="PF06429"/>
    </source>
</evidence>
<dbReference type="InterPro" id="IPR002371">
    <property type="entry name" value="FlgK"/>
</dbReference>
<evidence type="ECO:0000259" key="11">
    <source>
        <dbReference type="Pfam" id="PF22638"/>
    </source>
</evidence>
<evidence type="ECO:0000313" key="13">
    <source>
        <dbReference type="Proteomes" id="UP000199800"/>
    </source>
</evidence>
<evidence type="ECO:0000256" key="3">
    <source>
        <dbReference type="ARBA" id="ARBA00009677"/>
    </source>
</evidence>
<evidence type="ECO:0000256" key="5">
    <source>
        <dbReference type="ARBA" id="ARBA00022525"/>
    </source>
</evidence>
<evidence type="ECO:0000259" key="9">
    <source>
        <dbReference type="Pfam" id="PF00460"/>
    </source>
</evidence>
<evidence type="ECO:0000256" key="1">
    <source>
        <dbReference type="ARBA" id="ARBA00004365"/>
    </source>
</evidence>
<dbReference type="Proteomes" id="UP000199800">
    <property type="component" value="Unassembled WGS sequence"/>
</dbReference>
<dbReference type="RefSeq" id="WP_177180713.1">
    <property type="nucleotide sequence ID" value="NZ_FOHN01000011.1"/>
</dbReference>
<evidence type="ECO:0000256" key="6">
    <source>
        <dbReference type="ARBA" id="ARBA00023143"/>
    </source>
</evidence>
<keyword evidence="6 7" id="KW-0975">Bacterial flagellum</keyword>
<keyword evidence="12" id="KW-0966">Cell projection</keyword>
<dbReference type="GO" id="GO:0044780">
    <property type="term" value="P:bacterial-type flagellum assembly"/>
    <property type="evidence" value="ECO:0007669"/>
    <property type="project" value="InterPro"/>
</dbReference>
<keyword evidence="8" id="KW-0175">Coiled coil</keyword>